<evidence type="ECO:0000256" key="3">
    <source>
        <dbReference type="ARBA" id="ARBA00022989"/>
    </source>
</evidence>
<protein>
    <submittedName>
        <fullName evidence="7">Multidrug resistance protein 1, 2</fullName>
    </submittedName>
</protein>
<organism evidence="7 8">
    <name type="scientific">Solanum tuberosum</name>
    <name type="common">Potato</name>
    <dbReference type="NCBI Taxonomy" id="4113"/>
    <lineage>
        <taxon>Eukaryota</taxon>
        <taxon>Viridiplantae</taxon>
        <taxon>Streptophyta</taxon>
        <taxon>Embryophyta</taxon>
        <taxon>Tracheophyta</taxon>
        <taxon>Spermatophyta</taxon>
        <taxon>Magnoliopsida</taxon>
        <taxon>eudicotyledons</taxon>
        <taxon>Gunneridae</taxon>
        <taxon>Pentapetalae</taxon>
        <taxon>asterids</taxon>
        <taxon>lamiids</taxon>
        <taxon>Solanales</taxon>
        <taxon>Solanaceae</taxon>
        <taxon>Solanoideae</taxon>
        <taxon>Solaneae</taxon>
        <taxon>Solanum</taxon>
    </lineage>
</organism>
<evidence type="ECO:0000256" key="1">
    <source>
        <dbReference type="ARBA" id="ARBA00004141"/>
    </source>
</evidence>
<evidence type="ECO:0000256" key="5">
    <source>
        <dbReference type="SAM" id="Phobius"/>
    </source>
</evidence>
<comment type="subcellular location">
    <subcellularLocation>
        <location evidence="1">Membrane</location>
        <topology evidence="1">Multi-pass membrane protein</topology>
    </subcellularLocation>
</comment>
<dbReference type="GeneID" id="102588344"/>
<reference evidence="8" key="1">
    <citation type="journal article" date="2011" name="Nature">
        <title>Genome sequence and analysis of the tuber crop potato.</title>
        <authorList>
            <consortium name="The Potato Genome Sequencing Consortium"/>
        </authorList>
    </citation>
    <scope>NUCLEOTIDE SEQUENCE [LARGE SCALE GENOMIC DNA]</scope>
    <source>
        <strain evidence="8">cv. DM1-3 516 R44</strain>
    </source>
</reference>
<dbReference type="Pfam" id="PF00664">
    <property type="entry name" value="ABC_membrane"/>
    <property type="match status" value="1"/>
</dbReference>
<dbReference type="Proteomes" id="UP000011115">
    <property type="component" value="Unassembled WGS sequence"/>
</dbReference>
<dbReference type="OMA" id="ICGDIEI"/>
<evidence type="ECO:0000313" key="8">
    <source>
        <dbReference type="Proteomes" id="UP000011115"/>
    </source>
</evidence>
<dbReference type="AlphaFoldDB" id="M1BZ31"/>
<feature type="transmembrane region" description="Helical" evidence="5">
    <location>
        <begin position="26"/>
        <end position="50"/>
    </location>
</feature>
<evidence type="ECO:0000256" key="2">
    <source>
        <dbReference type="ARBA" id="ARBA00022692"/>
    </source>
</evidence>
<dbReference type="PROSITE" id="PS50929">
    <property type="entry name" value="ABC_TM1F"/>
    <property type="match status" value="1"/>
</dbReference>
<keyword evidence="3 5" id="KW-1133">Transmembrane helix</keyword>
<dbReference type="PaxDb" id="4113-PGSC0003DMT400056168"/>
<evidence type="ECO:0000313" key="7">
    <source>
        <dbReference type="EnsemblPlants" id="PGSC0003DMT400056168"/>
    </source>
</evidence>
<dbReference type="eggNOG" id="KOG0055">
    <property type="taxonomic scope" value="Eukaryota"/>
</dbReference>
<accession>M1BZ31</accession>
<dbReference type="RefSeq" id="XP_015160391.1">
    <property type="nucleotide sequence ID" value="XM_015304905.1"/>
</dbReference>
<dbReference type="GO" id="GO:0005524">
    <property type="term" value="F:ATP binding"/>
    <property type="evidence" value="ECO:0007669"/>
    <property type="project" value="InterPro"/>
</dbReference>
<dbReference type="EnsemblPlants" id="PGSC0003DMT400056168">
    <property type="protein sequence ID" value="PGSC0003DMT400056168"/>
    <property type="gene ID" value="PGSC0003DMG400021822"/>
</dbReference>
<keyword evidence="2 5" id="KW-0812">Transmembrane</keyword>
<dbReference type="InParanoid" id="M1BZ31"/>
<dbReference type="OrthoDB" id="1719330at2759"/>
<dbReference type="InterPro" id="IPR036640">
    <property type="entry name" value="ABC1_TM_sf"/>
</dbReference>
<reference evidence="7" key="2">
    <citation type="submission" date="2015-06" db="UniProtKB">
        <authorList>
            <consortium name="EnsemblPlants"/>
        </authorList>
    </citation>
    <scope>IDENTIFICATION</scope>
    <source>
        <strain evidence="7">DM1-3 516 R44</strain>
    </source>
</reference>
<dbReference type="SUPFAM" id="SSF90123">
    <property type="entry name" value="ABC transporter transmembrane region"/>
    <property type="match status" value="1"/>
</dbReference>
<dbReference type="Gene3D" id="1.20.1560.10">
    <property type="entry name" value="ABC transporter type 1, transmembrane domain"/>
    <property type="match status" value="1"/>
</dbReference>
<dbReference type="InterPro" id="IPR039421">
    <property type="entry name" value="Type_1_exporter"/>
</dbReference>
<dbReference type="GO" id="GO:0016020">
    <property type="term" value="C:membrane"/>
    <property type="evidence" value="ECO:0007669"/>
    <property type="project" value="UniProtKB-SubCell"/>
</dbReference>
<keyword evidence="8" id="KW-1185">Reference proteome</keyword>
<sequence length="132" mass="14641">MLREKQVLEEYNKSLQKAYRSGIDEVLASGFGVGSSQFILFCNYALALWYGGKMILEKDYTRGSVLTITLAVLTASMSIGDVSLCFAAFAAGKAGAFKMLETINRNLEIDVYNRGIIFYDICGDIEIKTCMF</sequence>
<dbReference type="HOGENOM" id="CLU_1920823_0_0_1"/>
<dbReference type="PANTHER" id="PTHR24222:SF63">
    <property type="entry name" value="ATP BINDING CASSETTE SUBFAMILY B"/>
    <property type="match status" value="1"/>
</dbReference>
<dbReference type="PANTHER" id="PTHR24222">
    <property type="entry name" value="ABC TRANSPORTER B FAMILY"/>
    <property type="match status" value="1"/>
</dbReference>
<dbReference type="Gramene" id="PGSC0003DMT400056168">
    <property type="protein sequence ID" value="PGSC0003DMT400056168"/>
    <property type="gene ID" value="PGSC0003DMG400021822"/>
</dbReference>
<keyword evidence="4 5" id="KW-0472">Membrane</keyword>
<dbReference type="ExpressionAtlas" id="M1BZ31">
    <property type="expression patterns" value="baseline"/>
</dbReference>
<proteinExistence type="predicted"/>
<dbReference type="RefSeq" id="XP_006366524.1">
    <property type="nucleotide sequence ID" value="XM_006366462.2"/>
</dbReference>
<name>M1BZ31_SOLTU</name>
<feature type="domain" description="ABC transmembrane type-1" evidence="6">
    <location>
        <begin position="1"/>
        <end position="91"/>
    </location>
</feature>
<feature type="transmembrane region" description="Helical" evidence="5">
    <location>
        <begin position="70"/>
        <end position="91"/>
    </location>
</feature>
<dbReference type="InterPro" id="IPR011527">
    <property type="entry name" value="ABC1_TM_dom"/>
</dbReference>
<evidence type="ECO:0000256" key="4">
    <source>
        <dbReference type="ARBA" id="ARBA00023136"/>
    </source>
</evidence>
<evidence type="ECO:0000259" key="6">
    <source>
        <dbReference type="PROSITE" id="PS50929"/>
    </source>
</evidence>
<dbReference type="GO" id="GO:0140359">
    <property type="term" value="F:ABC-type transporter activity"/>
    <property type="evidence" value="ECO:0007669"/>
    <property type="project" value="InterPro"/>
</dbReference>
<dbReference type="KEGG" id="sot:102588344"/>
<gene>
    <name evidence="7" type="primary">LOC102588344</name>
</gene>